<evidence type="ECO:0000313" key="10">
    <source>
        <dbReference type="Proteomes" id="UP000620266"/>
    </source>
</evidence>
<dbReference type="GO" id="GO:0004888">
    <property type="term" value="F:transmembrane signaling receptor activity"/>
    <property type="evidence" value="ECO:0007669"/>
    <property type="project" value="InterPro"/>
</dbReference>
<evidence type="ECO:0000256" key="5">
    <source>
        <dbReference type="SAM" id="MobiDB-lite"/>
    </source>
</evidence>
<dbReference type="CDD" id="cd11386">
    <property type="entry name" value="MCP_signal"/>
    <property type="match status" value="1"/>
</dbReference>
<dbReference type="InterPro" id="IPR003660">
    <property type="entry name" value="HAMP_dom"/>
</dbReference>
<feature type="region of interest" description="Disordered" evidence="5">
    <location>
        <begin position="286"/>
        <end position="308"/>
    </location>
</feature>
<keyword evidence="6" id="KW-1133">Transmembrane helix</keyword>
<dbReference type="PANTHER" id="PTHR43531:SF14">
    <property type="entry name" value="METHYL-ACCEPTING CHEMOTAXIS PROTEIN I-RELATED"/>
    <property type="match status" value="1"/>
</dbReference>
<protein>
    <recommendedName>
        <fullName evidence="11">Methyl-accepting chemotaxis protein</fullName>
    </recommendedName>
</protein>
<evidence type="ECO:0008006" key="11">
    <source>
        <dbReference type="Google" id="ProtNLM"/>
    </source>
</evidence>
<feature type="region of interest" description="Disordered" evidence="5">
    <location>
        <begin position="540"/>
        <end position="577"/>
    </location>
</feature>
<dbReference type="Pfam" id="PF00015">
    <property type="entry name" value="MCPsignal"/>
    <property type="match status" value="1"/>
</dbReference>
<organism evidence="9 10">
    <name type="scientific">Oxalicibacterium flavum</name>
    <dbReference type="NCBI Taxonomy" id="179467"/>
    <lineage>
        <taxon>Bacteria</taxon>
        <taxon>Pseudomonadati</taxon>
        <taxon>Pseudomonadota</taxon>
        <taxon>Betaproteobacteria</taxon>
        <taxon>Burkholderiales</taxon>
        <taxon>Oxalobacteraceae</taxon>
        <taxon>Oxalicibacterium</taxon>
    </lineage>
</organism>
<proteinExistence type="inferred from homology"/>
<evidence type="ECO:0000256" key="3">
    <source>
        <dbReference type="PROSITE-ProRule" id="PRU00284"/>
    </source>
</evidence>
<name>A0A8J2UNY5_9BURK</name>
<dbReference type="SMART" id="SM00304">
    <property type="entry name" value="HAMP"/>
    <property type="match status" value="1"/>
</dbReference>
<dbReference type="InterPro" id="IPR004090">
    <property type="entry name" value="Chemotax_Me-accpt_rcpt"/>
</dbReference>
<dbReference type="GO" id="GO:0006935">
    <property type="term" value="P:chemotaxis"/>
    <property type="evidence" value="ECO:0007669"/>
    <property type="project" value="InterPro"/>
</dbReference>
<keyword evidence="1" id="KW-0488">Methylation</keyword>
<feature type="domain" description="HAMP" evidence="8">
    <location>
        <begin position="212"/>
        <end position="265"/>
    </location>
</feature>
<accession>A0A8J2UNY5</accession>
<feature type="transmembrane region" description="Helical" evidence="6">
    <location>
        <begin position="190"/>
        <end position="210"/>
    </location>
</feature>
<dbReference type="AlphaFoldDB" id="A0A8J2UNY5"/>
<dbReference type="InterPro" id="IPR051310">
    <property type="entry name" value="MCP_chemotaxis"/>
</dbReference>
<sequence>MRIANMKIGARLGLGFGLVLLLVIAMGVTGILRLENINQASRHLVDESLGKQKTAEAWLLGTSVNATRALALVKAGDDATQDFFQKEMSAQSKQIDDIQKSLEDRISTDREKELFAEVAKRRTTYVDIRRGIVQLKGTGALEEANEQIASKMIPALNAYVESVKDVLTYYDDEVAASDRSITADYQSGRMTLIIGAIIAVLLGGLIAWRLTASITTPLREAVKVAESVAEGDLTAHSSLPPSSDEPGMLLAALGRMQENLMKIVGQIRMGTDTIATASSQIASGNLDLSSRTEQQASSLEETASSMEELTSTVKQNADNSRQANQLAVAASSVAVKGGTVVSEVVNTMGEINTSSKKIVDIIGVIDGIAFQTNILALNAAVEAARAGEQGRGFAVVATEVRNLAQRSAAAAKEIKSLIDDSVEKVDAGSKLVVEAGSTMDEIVDGVKRVADIMAEITAASQEQSDGIEQVNQAITQMDQVTQQNAALVEEAAAAAESLQDQARNLAQAVSVFRIGAGVVSAAPAAPRTVQSTAVAAPARASAPAIARPAAAPAIAQRKPAAPAKPVSSNGTDDWEEF</sequence>
<dbReference type="InterPro" id="IPR024478">
    <property type="entry name" value="HlyB_4HB_MCP"/>
</dbReference>
<keyword evidence="6" id="KW-0812">Transmembrane</keyword>
<dbReference type="FunFam" id="1.10.287.950:FF:000002">
    <property type="entry name" value="Methyl-accepting chemotaxis protein"/>
    <property type="match status" value="1"/>
</dbReference>
<dbReference type="GO" id="GO:0007165">
    <property type="term" value="P:signal transduction"/>
    <property type="evidence" value="ECO:0007669"/>
    <property type="project" value="UniProtKB-KW"/>
</dbReference>
<keyword evidence="3" id="KW-0807">Transducer</keyword>
<reference evidence="9" key="2">
    <citation type="submission" date="2020-09" db="EMBL/GenBank/DDBJ databases">
        <authorList>
            <person name="Sun Q."/>
            <person name="Sedlacek I."/>
        </authorList>
    </citation>
    <scope>NUCLEOTIDE SEQUENCE</scope>
    <source>
        <strain evidence="9">CCM 7086</strain>
    </source>
</reference>
<dbReference type="Proteomes" id="UP000620266">
    <property type="component" value="Unassembled WGS sequence"/>
</dbReference>
<feature type="domain" description="Methyl-accepting transducer" evidence="7">
    <location>
        <begin position="270"/>
        <end position="499"/>
    </location>
</feature>
<dbReference type="Gene3D" id="1.10.287.950">
    <property type="entry name" value="Methyl-accepting chemotaxis protein"/>
    <property type="match status" value="1"/>
</dbReference>
<keyword evidence="4" id="KW-0175">Coiled coil</keyword>
<evidence type="ECO:0000259" key="8">
    <source>
        <dbReference type="PROSITE" id="PS50885"/>
    </source>
</evidence>
<evidence type="ECO:0000256" key="4">
    <source>
        <dbReference type="SAM" id="Coils"/>
    </source>
</evidence>
<dbReference type="CDD" id="cd06225">
    <property type="entry name" value="HAMP"/>
    <property type="match status" value="1"/>
</dbReference>
<dbReference type="InterPro" id="IPR004089">
    <property type="entry name" value="MCPsignal_dom"/>
</dbReference>
<keyword evidence="10" id="KW-1185">Reference proteome</keyword>
<dbReference type="SUPFAM" id="SSF58104">
    <property type="entry name" value="Methyl-accepting chemotaxis protein (MCP) signaling domain"/>
    <property type="match status" value="1"/>
</dbReference>
<dbReference type="SMART" id="SM00283">
    <property type="entry name" value="MA"/>
    <property type="match status" value="1"/>
</dbReference>
<keyword evidence="6" id="KW-0472">Membrane</keyword>
<dbReference type="Pfam" id="PF00672">
    <property type="entry name" value="HAMP"/>
    <property type="match status" value="1"/>
</dbReference>
<comment type="caution">
    <text evidence="9">The sequence shown here is derived from an EMBL/GenBank/DDBJ whole genome shotgun (WGS) entry which is preliminary data.</text>
</comment>
<dbReference type="PRINTS" id="PR00260">
    <property type="entry name" value="CHEMTRNSDUCR"/>
</dbReference>
<evidence type="ECO:0000256" key="2">
    <source>
        <dbReference type="ARBA" id="ARBA00029447"/>
    </source>
</evidence>
<dbReference type="CDD" id="cd19411">
    <property type="entry name" value="MCP2201-like_sensor"/>
    <property type="match status" value="1"/>
</dbReference>
<dbReference type="GO" id="GO:0005886">
    <property type="term" value="C:plasma membrane"/>
    <property type="evidence" value="ECO:0007669"/>
    <property type="project" value="TreeGrafter"/>
</dbReference>
<dbReference type="InterPro" id="IPR047347">
    <property type="entry name" value="YvaQ-like_sensor"/>
</dbReference>
<comment type="similarity">
    <text evidence="2">Belongs to the methyl-accepting chemotaxis (MCP) protein family.</text>
</comment>
<dbReference type="PANTHER" id="PTHR43531">
    <property type="entry name" value="PROTEIN ICFG"/>
    <property type="match status" value="1"/>
</dbReference>
<gene>
    <name evidence="9" type="ORF">GCM10007205_27300</name>
</gene>
<feature type="compositionally biased region" description="Low complexity" evidence="5">
    <location>
        <begin position="540"/>
        <end position="566"/>
    </location>
</feature>
<evidence type="ECO:0000313" key="9">
    <source>
        <dbReference type="EMBL" id="GGC16866.1"/>
    </source>
</evidence>
<dbReference type="RefSeq" id="WP_188397553.1">
    <property type="nucleotide sequence ID" value="NZ_BMCG01000006.1"/>
</dbReference>
<dbReference type="EMBL" id="BMCG01000006">
    <property type="protein sequence ID" value="GGC16866.1"/>
    <property type="molecule type" value="Genomic_DNA"/>
</dbReference>
<reference evidence="9" key="1">
    <citation type="journal article" date="2014" name="Int. J. Syst. Evol. Microbiol.">
        <title>Complete genome sequence of Corynebacterium casei LMG S-19264T (=DSM 44701T), isolated from a smear-ripened cheese.</title>
        <authorList>
            <consortium name="US DOE Joint Genome Institute (JGI-PGF)"/>
            <person name="Walter F."/>
            <person name="Albersmeier A."/>
            <person name="Kalinowski J."/>
            <person name="Ruckert C."/>
        </authorList>
    </citation>
    <scope>NUCLEOTIDE SEQUENCE</scope>
    <source>
        <strain evidence="9">CCM 7086</strain>
    </source>
</reference>
<evidence type="ECO:0000256" key="1">
    <source>
        <dbReference type="ARBA" id="ARBA00022481"/>
    </source>
</evidence>
<evidence type="ECO:0000259" key="7">
    <source>
        <dbReference type="PROSITE" id="PS50111"/>
    </source>
</evidence>
<feature type="coiled-coil region" evidence="4">
    <location>
        <begin position="470"/>
        <end position="508"/>
    </location>
</feature>
<dbReference type="PROSITE" id="PS50885">
    <property type="entry name" value="HAMP"/>
    <property type="match status" value="1"/>
</dbReference>
<evidence type="ECO:0000256" key="6">
    <source>
        <dbReference type="SAM" id="Phobius"/>
    </source>
</evidence>
<dbReference type="Pfam" id="PF12729">
    <property type="entry name" value="4HB_MCP_1"/>
    <property type="match status" value="1"/>
</dbReference>
<dbReference type="PROSITE" id="PS50111">
    <property type="entry name" value="CHEMOTAXIS_TRANSDUC_2"/>
    <property type="match status" value="1"/>
</dbReference>